<feature type="region of interest" description="Disordered" evidence="1">
    <location>
        <begin position="44"/>
        <end position="75"/>
    </location>
</feature>
<evidence type="ECO:0000313" key="4">
    <source>
        <dbReference type="Proteomes" id="UP000554482"/>
    </source>
</evidence>
<organism evidence="3 4">
    <name type="scientific">Thalictrum thalictroides</name>
    <name type="common">Rue-anemone</name>
    <name type="synonym">Anemone thalictroides</name>
    <dbReference type="NCBI Taxonomy" id="46969"/>
    <lineage>
        <taxon>Eukaryota</taxon>
        <taxon>Viridiplantae</taxon>
        <taxon>Streptophyta</taxon>
        <taxon>Embryophyta</taxon>
        <taxon>Tracheophyta</taxon>
        <taxon>Spermatophyta</taxon>
        <taxon>Magnoliopsida</taxon>
        <taxon>Ranunculales</taxon>
        <taxon>Ranunculaceae</taxon>
        <taxon>Thalictroideae</taxon>
        <taxon>Thalictrum</taxon>
    </lineage>
</organism>
<dbReference type="EMBL" id="JABWDY010003961">
    <property type="protein sequence ID" value="KAF5205511.1"/>
    <property type="molecule type" value="Genomic_DNA"/>
</dbReference>
<evidence type="ECO:0008006" key="5">
    <source>
        <dbReference type="Google" id="ProtNLM"/>
    </source>
</evidence>
<dbReference type="Proteomes" id="UP000554482">
    <property type="component" value="Unassembled WGS sequence"/>
</dbReference>
<feature type="compositionally biased region" description="Polar residues" evidence="1">
    <location>
        <begin position="61"/>
        <end position="75"/>
    </location>
</feature>
<name>A0A7J6X6X5_THATH</name>
<evidence type="ECO:0000256" key="2">
    <source>
        <dbReference type="SAM" id="SignalP"/>
    </source>
</evidence>
<reference evidence="3 4" key="1">
    <citation type="submission" date="2020-06" db="EMBL/GenBank/DDBJ databases">
        <title>Transcriptomic and genomic resources for Thalictrum thalictroides and T. hernandezii: Facilitating candidate gene discovery in an emerging model plant lineage.</title>
        <authorList>
            <person name="Arias T."/>
            <person name="Riano-Pachon D.M."/>
            <person name="Di Stilio V.S."/>
        </authorList>
    </citation>
    <scope>NUCLEOTIDE SEQUENCE [LARGE SCALE GENOMIC DNA]</scope>
    <source>
        <strain evidence="4">cv. WT478/WT964</strain>
        <tissue evidence="3">Leaves</tissue>
    </source>
</reference>
<gene>
    <name evidence="3" type="ORF">FRX31_004903</name>
</gene>
<evidence type="ECO:0000256" key="1">
    <source>
        <dbReference type="SAM" id="MobiDB-lite"/>
    </source>
</evidence>
<keyword evidence="2" id="KW-0732">Signal</keyword>
<feature type="chain" id="PRO_5029479843" description="Transmembrane protein" evidence="2">
    <location>
        <begin position="21"/>
        <end position="75"/>
    </location>
</feature>
<evidence type="ECO:0000313" key="3">
    <source>
        <dbReference type="EMBL" id="KAF5205511.1"/>
    </source>
</evidence>
<proteinExistence type="predicted"/>
<dbReference type="AlphaFoldDB" id="A0A7J6X6X5"/>
<sequence>MHITFGVMICIGLLASLTKLDYHVQPVRGPDANVEMDVEANQPRAGSIGAEQDETVEMNHDNTGSIGSNSGAGAK</sequence>
<keyword evidence="4" id="KW-1185">Reference proteome</keyword>
<feature type="signal peptide" evidence="2">
    <location>
        <begin position="1"/>
        <end position="20"/>
    </location>
</feature>
<accession>A0A7J6X6X5</accession>
<comment type="caution">
    <text evidence="3">The sequence shown here is derived from an EMBL/GenBank/DDBJ whole genome shotgun (WGS) entry which is preliminary data.</text>
</comment>
<feature type="non-terminal residue" evidence="3">
    <location>
        <position position="75"/>
    </location>
</feature>
<protein>
    <recommendedName>
        <fullName evidence="5">Transmembrane protein</fullName>
    </recommendedName>
</protein>